<dbReference type="PANTHER" id="PTHR43800">
    <property type="entry name" value="PEPTIDYL-LYSINE N-ACETYLTRANSFERASE YJAB"/>
    <property type="match status" value="1"/>
</dbReference>
<dbReference type="InterPro" id="IPR016181">
    <property type="entry name" value="Acyl_CoA_acyltransferase"/>
</dbReference>
<evidence type="ECO:0000313" key="5">
    <source>
        <dbReference type="Proteomes" id="UP000824056"/>
    </source>
</evidence>
<dbReference type="AlphaFoldDB" id="A0A9D2FR19"/>
<reference evidence="4" key="1">
    <citation type="journal article" date="2021" name="PeerJ">
        <title>Extensive microbial diversity within the chicken gut microbiome revealed by metagenomics and culture.</title>
        <authorList>
            <person name="Gilroy R."/>
            <person name="Ravi A."/>
            <person name="Getino M."/>
            <person name="Pursley I."/>
            <person name="Horton D.L."/>
            <person name="Alikhan N.F."/>
            <person name="Baker D."/>
            <person name="Gharbi K."/>
            <person name="Hall N."/>
            <person name="Watson M."/>
            <person name="Adriaenssens E.M."/>
            <person name="Foster-Nyarko E."/>
            <person name="Jarju S."/>
            <person name="Secka A."/>
            <person name="Antonio M."/>
            <person name="Oren A."/>
            <person name="Chaudhuri R.R."/>
            <person name="La Ragione R."/>
            <person name="Hildebrand F."/>
            <person name="Pallen M.J."/>
        </authorList>
    </citation>
    <scope>NUCLEOTIDE SEQUENCE</scope>
    <source>
        <strain evidence="4">1068</strain>
    </source>
</reference>
<proteinExistence type="predicted"/>
<gene>
    <name evidence="4" type="ORF">H9809_07665</name>
</gene>
<evidence type="ECO:0000313" key="4">
    <source>
        <dbReference type="EMBL" id="HIZ65759.1"/>
    </source>
</evidence>
<comment type="caution">
    <text evidence="4">The sequence shown here is derived from an EMBL/GenBank/DDBJ whole genome shotgun (WGS) entry which is preliminary data.</text>
</comment>
<dbReference type="InterPro" id="IPR000182">
    <property type="entry name" value="GNAT_dom"/>
</dbReference>
<evidence type="ECO:0000256" key="2">
    <source>
        <dbReference type="ARBA" id="ARBA00023315"/>
    </source>
</evidence>
<accession>A0A9D2FR19</accession>
<keyword evidence="1 4" id="KW-0808">Transferase</keyword>
<protein>
    <submittedName>
        <fullName evidence="4">GNAT family N-acetyltransferase</fullName>
        <ecNumber evidence="4">2.3.1.-</ecNumber>
    </submittedName>
</protein>
<dbReference type="Gene3D" id="3.40.630.30">
    <property type="match status" value="1"/>
</dbReference>
<keyword evidence="2 4" id="KW-0012">Acyltransferase</keyword>
<dbReference type="SUPFAM" id="SSF55729">
    <property type="entry name" value="Acyl-CoA N-acyltransferases (Nat)"/>
    <property type="match status" value="1"/>
</dbReference>
<evidence type="ECO:0000259" key="3">
    <source>
        <dbReference type="PROSITE" id="PS51186"/>
    </source>
</evidence>
<name>A0A9D2FR19_9FIRM</name>
<dbReference type="CDD" id="cd04301">
    <property type="entry name" value="NAT_SF"/>
    <property type="match status" value="1"/>
</dbReference>
<dbReference type="PANTHER" id="PTHR43800:SF1">
    <property type="entry name" value="PEPTIDYL-LYSINE N-ACETYLTRANSFERASE YJAB"/>
    <property type="match status" value="1"/>
</dbReference>
<dbReference type="EMBL" id="DXBG01000177">
    <property type="protein sequence ID" value="HIZ65759.1"/>
    <property type="molecule type" value="Genomic_DNA"/>
</dbReference>
<organism evidence="4 5">
    <name type="scientific">Candidatus Blautia pullicola</name>
    <dbReference type="NCBI Taxonomy" id="2838498"/>
    <lineage>
        <taxon>Bacteria</taxon>
        <taxon>Bacillati</taxon>
        <taxon>Bacillota</taxon>
        <taxon>Clostridia</taxon>
        <taxon>Lachnospirales</taxon>
        <taxon>Lachnospiraceae</taxon>
        <taxon>Blautia</taxon>
    </lineage>
</organism>
<dbReference type="Pfam" id="PF13508">
    <property type="entry name" value="Acetyltransf_7"/>
    <property type="match status" value="1"/>
</dbReference>
<dbReference type="GO" id="GO:0016747">
    <property type="term" value="F:acyltransferase activity, transferring groups other than amino-acyl groups"/>
    <property type="evidence" value="ECO:0007669"/>
    <property type="project" value="InterPro"/>
</dbReference>
<sequence length="156" mass="18637">MKNIRKATQKDLARIAEIEVFNYRLNFYPIFKDDDFYFSELQVLNLMESYQPRIETMWVYDDGVIKGFVQVSSKEIKKLFVEPALQGNAIGSNLLNFAIEEFDAYFLWALEKNVRAIKFYQRHGFRATSEKKFEEDTTEYLVRMERDILKETNRSE</sequence>
<reference evidence="4" key="2">
    <citation type="submission" date="2021-04" db="EMBL/GenBank/DDBJ databases">
        <authorList>
            <person name="Gilroy R."/>
        </authorList>
    </citation>
    <scope>NUCLEOTIDE SEQUENCE</scope>
    <source>
        <strain evidence="4">1068</strain>
    </source>
</reference>
<dbReference type="EC" id="2.3.1.-" evidence="4"/>
<evidence type="ECO:0000256" key="1">
    <source>
        <dbReference type="ARBA" id="ARBA00022679"/>
    </source>
</evidence>
<feature type="domain" description="N-acetyltransferase" evidence="3">
    <location>
        <begin position="2"/>
        <end position="147"/>
    </location>
</feature>
<dbReference type="PROSITE" id="PS51186">
    <property type="entry name" value="GNAT"/>
    <property type="match status" value="1"/>
</dbReference>
<dbReference type="Proteomes" id="UP000824056">
    <property type="component" value="Unassembled WGS sequence"/>
</dbReference>